<keyword evidence="3" id="KW-1185">Reference proteome</keyword>
<dbReference type="OrthoDB" id="10012996at2"/>
<reference evidence="2 3" key="1">
    <citation type="journal article" date="2006" name="PLoS Genet.">
        <title>Comparative genomics of emerging human ehrlichiosis agents.</title>
        <authorList>
            <person name="Dunning Hotopp J.C."/>
            <person name="Lin M."/>
            <person name="Madupu R."/>
            <person name="Crabtree J."/>
            <person name="Angiuoli S.V."/>
            <person name="Eisen J.A."/>
            <person name="Seshadri R."/>
            <person name="Ren Q."/>
            <person name="Wu M."/>
            <person name="Utterback T.R."/>
            <person name="Smith S."/>
            <person name="Lewis M."/>
            <person name="Khouri H."/>
            <person name="Zhang C."/>
            <person name="Niu H."/>
            <person name="Lin Q."/>
            <person name="Ohashi N."/>
            <person name="Zhi N."/>
            <person name="Nelson W."/>
            <person name="Brinkac L.M."/>
            <person name="Dodson R.J."/>
            <person name="Rosovitz M.J."/>
            <person name="Sundaram J."/>
            <person name="Daugherty S.C."/>
            <person name="Davidsen T."/>
            <person name="Durkin A.S."/>
            <person name="Gwinn M."/>
            <person name="Haft D.H."/>
            <person name="Selengut J.D."/>
            <person name="Sullivan S.A."/>
            <person name="Zafar N."/>
            <person name="Zhou L."/>
            <person name="Benahmed F."/>
            <person name="Forberger H."/>
            <person name="Halpin R."/>
            <person name="Mulligan S."/>
            <person name="Robinson J."/>
            <person name="White O."/>
            <person name="Rikihisa Y."/>
            <person name="Tettelin H."/>
        </authorList>
    </citation>
    <scope>NUCLEOTIDE SEQUENCE [LARGE SCALE GENOMIC DNA]</scope>
    <source>
        <strain evidence="3">ATCC VR-367 / Miyayama</strain>
    </source>
</reference>
<feature type="region of interest" description="Disordered" evidence="1">
    <location>
        <begin position="118"/>
        <end position="137"/>
    </location>
</feature>
<accession>Q2GCV2</accession>
<evidence type="ECO:0000313" key="2">
    <source>
        <dbReference type="EMBL" id="ABD45775.1"/>
    </source>
</evidence>
<dbReference type="HOGENOM" id="CLU_1203799_0_0_5"/>
<proteinExistence type="predicted"/>
<name>Q2GCV2_EHRS3</name>
<dbReference type="EMBL" id="CP000237">
    <property type="protein sequence ID" value="ABD45775.1"/>
    <property type="molecule type" value="Genomic_DNA"/>
</dbReference>
<feature type="region of interest" description="Disordered" evidence="1">
    <location>
        <begin position="147"/>
        <end position="230"/>
    </location>
</feature>
<dbReference type="STRING" id="222891.NSE_0823"/>
<feature type="compositionally biased region" description="Polar residues" evidence="1">
    <location>
        <begin position="165"/>
        <end position="185"/>
    </location>
</feature>
<feature type="region of interest" description="Disordered" evidence="1">
    <location>
        <begin position="1"/>
        <end position="68"/>
    </location>
</feature>
<protein>
    <submittedName>
        <fullName evidence="2">Uncharacterized protein</fullName>
    </submittedName>
</protein>
<feature type="compositionally biased region" description="Polar residues" evidence="1">
    <location>
        <begin position="217"/>
        <end position="230"/>
    </location>
</feature>
<gene>
    <name evidence="2" type="ordered locus">NSE_0823</name>
</gene>
<evidence type="ECO:0000256" key="1">
    <source>
        <dbReference type="SAM" id="MobiDB-lite"/>
    </source>
</evidence>
<organism evidence="2 3">
    <name type="scientific">Ehrlichia sennetsu (strain ATCC VR-367 / Miyayama)</name>
    <name type="common">Neorickettsia sennetsu</name>
    <dbReference type="NCBI Taxonomy" id="222891"/>
    <lineage>
        <taxon>Bacteria</taxon>
        <taxon>Pseudomonadati</taxon>
        <taxon>Pseudomonadota</taxon>
        <taxon>Alphaproteobacteria</taxon>
        <taxon>Rickettsiales</taxon>
        <taxon>Anaplasmataceae</taxon>
        <taxon>Ehrlichia</taxon>
    </lineage>
</organism>
<dbReference type="Proteomes" id="UP000001942">
    <property type="component" value="Chromosome"/>
</dbReference>
<evidence type="ECO:0000313" key="3">
    <source>
        <dbReference type="Proteomes" id="UP000001942"/>
    </source>
</evidence>
<dbReference type="AlphaFoldDB" id="Q2GCV2"/>
<dbReference type="KEGG" id="nse:NSE_0823"/>
<feature type="compositionally biased region" description="Low complexity" evidence="1">
    <location>
        <begin position="10"/>
        <end position="35"/>
    </location>
</feature>
<dbReference type="RefSeq" id="WP_011452200.1">
    <property type="nucleotide sequence ID" value="NC_007798.1"/>
</dbReference>
<sequence>MHNPKKSAPEDPSSSDTSPPTRSSASTPSSPISASTDDRGGSGSDGNPKHDHPYAAPGPDNLPGNYEPDLAEVYDYCRTILTCETGGNVNEAWNWLEQTSEAVLASSEFKEECRNLNIALPPETEPTPQRSQPRRRAAEGVRLLVRGISTASFNPPESKHRKLDTTSQDDGQPSTSGASCAAVTSKQRRSSGSSSDGSIDPTGKTQTTPRSKLAHAESQSHSSNSGKGHQ</sequence>